<dbReference type="EMBL" id="CM047738">
    <property type="protein sequence ID" value="KAJ0045513.1"/>
    <property type="molecule type" value="Genomic_DNA"/>
</dbReference>
<accession>A0ACC0Z592</accession>
<sequence length="479" mass="53735">MHLISMEQSLLPIFFLALLSLSIFLKSSTAGDTITTSRPVKHPETIVSAGGIFELGFFSPKNNSNYHLGIWYKEVSPRRVVWVANRDYAMLNSSSLSIISDGNIVILDGRLSYSVTNISGGNNDSTARLLDTGNLILGGNNLEVLWQSFDDPTDTLLPGMKLGHDPESEKTWSLLSWRGVDDPAPGDFRLELNAGQLIIKQDSKIYWEGSRQHFSLQNVSLRREWPEYAVFSEINTSRISHILLDESGQLKLQSWTPGAQRWFSDYSSKCGYDGGCGAFSICNESADKPCSCLPGFESEQGSWTQESMEGMLAAKRCKRKTKLQCRDNSLSEKDGFKKISNVEFPSNAKTLDFRSAEECRSASLGNCSWNAYAFDERGCLVWDDFYNLTKHLDDNNNGRNFYVKLAASELIAKDKNSSNGSPGPKINKETKRKLWITFALIIPLIMVFLLVILYLRCKFKKKGKTFPKHDSSSEMPELP</sequence>
<gene>
    <name evidence="1" type="ORF">Pint_04395</name>
</gene>
<evidence type="ECO:0000313" key="2">
    <source>
        <dbReference type="Proteomes" id="UP001163603"/>
    </source>
</evidence>
<proteinExistence type="predicted"/>
<name>A0ACC0Z592_9ROSI</name>
<dbReference type="Proteomes" id="UP001163603">
    <property type="component" value="Chromosome 3"/>
</dbReference>
<comment type="caution">
    <text evidence="1">The sequence shown here is derived from an EMBL/GenBank/DDBJ whole genome shotgun (WGS) entry which is preliminary data.</text>
</comment>
<keyword evidence="2" id="KW-1185">Reference proteome</keyword>
<protein>
    <submittedName>
        <fullName evidence="1">Uncharacterized protein</fullName>
    </submittedName>
</protein>
<organism evidence="1 2">
    <name type="scientific">Pistacia integerrima</name>
    <dbReference type="NCBI Taxonomy" id="434235"/>
    <lineage>
        <taxon>Eukaryota</taxon>
        <taxon>Viridiplantae</taxon>
        <taxon>Streptophyta</taxon>
        <taxon>Embryophyta</taxon>
        <taxon>Tracheophyta</taxon>
        <taxon>Spermatophyta</taxon>
        <taxon>Magnoliopsida</taxon>
        <taxon>eudicotyledons</taxon>
        <taxon>Gunneridae</taxon>
        <taxon>Pentapetalae</taxon>
        <taxon>rosids</taxon>
        <taxon>malvids</taxon>
        <taxon>Sapindales</taxon>
        <taxon>Anacardiaceae</taxon>
        <taxon>Pistacia</taxon>
    </lineage>
</organism>
<reference evidence="2" key="1">
    <citation type="journal article" date="2023" name="G3 (Bethesda)">
        <title>Genome assembly and association tests identify interacting loci associated with vigor, precocity, and sex in interspecific pistachio rootstocks.</title>
        <authorList>
            <person name="Palmer W."/>
            <person name="Jacygrad E."/>
            <person name="Sagayaradj S."/>
            <person name="Cavanaugh K."/>
            <person name="Han R."/>
            <person name="Bertier L."/>
            <person name="Beede B."/>
            <person name="Kafkas S."/>
            <person name="Golino D."/>
            <person name="Preece J."/>
            <person name="Michelmore R."/>
        </authorList>
    </citation>
    <scope>NUCLEOTIDE SEQUENCE [LARGE SCALE GENOMIC DNA]</scope>
</reference>
<evidence type="ECO:0000313" key="1">
    <source>
        <dbReference type="EMBL" id="KAJ0045513.1"/>
    </source>
</evidence>